<dbReference type="GO" id="GO:0006508">
    <property type="term" value="P:proteolysis"/>
    <property type="evidence" value="ECO:0007669"/>
    <property type="project" value="UniProtKB-KW"/>
</dbReference>
<feature type="domain" description="CAAX prenyl protease 2/Lysostaphin resistance protein A-like" evidence="2">
    <location>
        <begin position="175"/>
        <end position="274"/>
    </location>
</feature>
<feature type="transmembrane region" description="Helical" evidence="1">
    <location>
        <begin position="235"/>
        <end position="254"/>
    </location>
</feature>
<name>A0A4Q8LBY5_9GAMM</name>
<accession>A0A4Q8LBY5</accession>
<dbReference type="AlphaFoldDB" id="A0A4Q8LBY5"/>
<sequence length="286" mass="30549">MTSLRTEAPALPGAPPPLPATAAAPAPLPLGRALRRFALEVLIVGVLFALLSLVGALAWGFWRGLMLAVHGNVPQDAAAMMEAIGRPGPLAVMAMSVLSVGGSALLAMAWRAPLRPGERQASAAALRRFTTWLLVLFTGAATIIWSIVGAQVAAAFQETLQPSNLELVRGTMGRHPLLLVVFAVVLAPLYEELLFRRVLFRRLWCDGWPRLGMLLSGLLFALMHEPPILGGKPLIAAAPLWLVYTGMGIAFAWVYRRTGSLWAAVLAHALNNAFAIGMLLLFGIDA</sequence>
<feature type="transmembrane region" description="Helical" evidence="1">
    <location>
        <begin position="207"/>
        <end position="223"/>
    </location>
</feature>
<feature type="transmembrane region" description="Helical" evidence="1">
    <location>
        <begin position="131"/>
        <end position="156"/>
    </location>
</feature>
<dbReference type="InterPro" id="IPR052710">
    <property type="entry name" value="CAAX_protease"/>
</dbReference>
<evidence type="ECO:0000256" key="1">
    <source>
        <dbReference type="SAM" id="Phobius"/>
    </source>
</evidence>
<dbReference type="OrthoDB" id="6024813at2"/>
<dbReference type="GO" id="GO:0008237">
    <property type="term" value="F:metallopeptidase activity"/>
    <property type="evidence" value="ECO:0007669"/>
    <property type="project" value="UniProtKB-KW"/>
</dbReference>
<keyword evidence="3" id="KW-0378">Hydrolase</keyword>
<evidence type="ECO:0000313" key="3">
    <source>
        <dbReference type="EMBL" id="TAA25894.1"/>
    </source>
</evidence>
<keyword evidence="3" id="KW-0482">Metalloprotease</keyword>
<dbReference type="PANTHER" id="PTHR36435:SF1">
    <property type="entry name" value="CAAX AMINO TERMINAL PROTEASE FAMILY PROTEIN"/>
    <property type="match status" value="1"/>
</dbReference>
<dbReference type="GO" id="GO:0004175">
    <property type="term" value="F:endopeptidase activity"/>
    <property type="evidence" value="ECO:0007669"/>
    <property type="project" value="UniProtKB-ARBA"/>
</dbReference>
<feature type="transmembrane region" description="Helical" evidence="1">
    <location>
        <begin position="90"/>
        <end position="110"/>
    </location>
</feature>
<comment type="caution">
    <text evidence="3">The sequence shown here is derived from an EMBL/GenBank/DDBJ whole genome shotgun (WGS) entry which is preliminary data.</text>
</comment>
<dbReference type="PANTHER" id="PTHR36435">
    <property type="entry name" value="SLR1288 PROTEIN"/>
    <property type="match status" value="1"/>
</dbReference>
<evidence type="ECO:0000259" key="2">
    <source>
        <dbReference type="Pfam" id="PF02517"/>
    </source>
</evidence>
<protein>
    <submittedName>
        <fullName evidence="3">CPBP family intramembrane metalloprotease</fullName>
    </submittedName>
</protein>
<feature type="transmembrane region" description="Helical" evidence="1">
    <location>
        <begin position="37"/>
        <end position="62"/>
    </location>
</feature>
<dbReference type="RefSeq" id="WP_130551508.1">
    <property type="nucleotide sequence ID" value="NZ_SHMC01000003.1"/>
</dbReference>
<dbReference type="InterPro" id="IPR003675">
    <property type="entry name" value="Rce1/LyrA-like_dom"/>
</dbReference>
<proteinExistence type="predicted"/>
<keyword evidence="1" id="KW-0812">Transmembrane</keyword>
<feature type="transmembrane region" description="Helical" evidence="1">
    <location>
        <begin position="261"/>
        <end position="284"/>
    </location>
</feature>
<keyword evidence="3" id="KW-0645">Protease</keyword>
<keyword evidence="1" id="KW-1133">Transmembrane helix</keyword>
<dbReference type="Pfam" id="PF02517">
    <property type="entry name" value="Rce1-like"/>
    <property type="match status" value="1"/>
</dbReference>
<gene>
    <name evidence="3" type="ORF">EA660_10765</name>
</gene>
<dbReference type="EMBL" id="SHMC01000003">
    <property type="protein sequence ID" value="TAA25894.1"/>
    <property type="molecule type" value="Genomic_DNA"/>
</dbReference>
<keyword evidence="1" id="KW-0472">Membrane</keyword>
<feature type="transmembrane region" description="Helical" evidence="1">
    <location>
        <begin position="176"/>
        <end position="195"/>
    </location>
</feature>
<organism evidence="3 4">
    <name type="scientific">Pseudoxanthomonas winnipegensis</name>
    <dbReference type="NCBI Taxonomy" id="2480810"/>
    <lineage>
        <taxon>Bacteria</taxon>
        <taxon>Pseudomonadati</taxon>
        <taxon>Pseudomonadota</taxon>
        <taxon>Gammaproteobacteria</taxon>
        <taxon>Lysobacterales</taxon>
        <taxon>Lysobacteraceae</taxon>
        <taxon>Pseudoxanthomonas</taxon>
    </lineage>
</organism>
<evidence type="ECO:0000313" key="4">
    <source>
        <dbReference type="Proteomes" id="UP000292627"/>
    </source>
</evidence>
<reference evidence="3 4" key="1">
    <citation type="submission" date="2019-02" db="EMBL/GenBank/DDBJ databases">
        <title>WGS of Pseudoxanthomonas species novum from clinical isolates.</title>
        <authorList>
            <person name="Bernier A.-M."/>
            <person name="Bernard K."/>
            <person name="Vachon A."/>
        </authorList>
    </citation>
    <scope>NUCLEOTIDE SEQUENCE [LARGE SCALE GENOMIC DNA]</scope>
    <source>
        <strain evidence="3 4">NML171200</strain>
    </source>
</reference>
<dbReference type="GO" id="GO:0080120">
    <property type="term" value="P:CAAX-box protein maturation"/>
    <property type="evidence" value="ECO:0007669"/>
    <property type="project" value="UniProtKB-ARBA"/>
</dbReference>
<dbReference type="Proteomes" id="UP000292627">
    <property type="component" value="Unassembled WGS sequence"/>
</dbReference>